<keyword evidence="3" id="KW-1185">Reference proteome</keyword>
<evidence type="ECO:0000313" key="2">
    <source>
        <dbReference type="EMBL" id="QDU64260.1"/>
    </source>
</evidence>
<dbReference type="AlphaFoldDB" id="A0A518BBB9"/>
<reference evidence="2 3" key="1">
    <citation type="submission" date="2019-02" db="EMBL/GenBank/DDBJ databases">
        <title>Deep-cultivation of Planctomycetes and their phenomic and genomic characterization uncovers novel biology.</title>
        <authorList>
            <person name="Wiegand S."/>
            <person name="Jogler M."/>
            <person name="Boedeker C."/>
            <person name="Pinto D."/>
            <person name="Vollmers J."/>
            <person name="Rivas-Marin E."/>
            <person name="Kohn T."/>
            <person name="Peeters S.H."/>
            <person name="Heuer A."/>
            <person name="Rast P."/>
            <person name="Oberbeckmann S."/>
            <person name="Bunk B."/>
            <person name="Jeske O."/>
            <person name="Meyerdierks A."/>
            <person name="Storesund J.E."/>
            <person name="Kallscheuer N."/>
            <person name="Luecker S."/>
            <person name="Lage O.M."/>
            <person name="Pohl T."/>
            <person name="Merkel B.J."/>
            <person name="Hornburger P."/>
            <person name="Mueller R.-W."/>
            <person name="Bruemmer F."/>
            <person name="Labrenz M."/>
            <person name="Spormann A.M."/>
            <person name="Op den Camp H."/>
            <person name="Overmann J."/>
            <person name="Amann R."/>
            <person name="Jetten M.S.M."/>
            <person name="Mascher T."/>
            <person name="Medema M.H."/>
            <person name="Devos D.P."/>
            <person name="Kaster A.-K."/>
            <person name="Ovreas L."/>
            <person name="Rohde M."/>
            <person name="Galperin M.Y."/>
            <person name="Jogler C."/>
        </authorList>
    </citation>
    <scope>NUCLEOTIDE SEQUENCE [LARGE SCALE GENOMIC DNA]</scope>
    <source>
        <strain evidence="2 3">Pan216</strain>
    </source>
</reference>
<sequence length="214" mass="23787">MRFQRAIESVRQAAPAPSARKNTKRPTTWPAKRILAPRGFRFLYYRQAFLSKLGSCSDTEPAGAGDGPLLSRETLSFSPRKSDPEATLVRLTWRVATALILLSLSACERIDVSKVRDVLGPADILATRFDFYQHDLLVEALDVHLDALETSCTSAIESEAVVLLRQAQASFSKQGEALERYRSQGTTDDRQAAILHWSRGRALVAETRSRLGLE</sequence>
<evidence type="ECO:0000313" key="3">
    <source>
        <dbReference type="Proteomes" id="UP000317093"/>
    </source>
</evidence>
<dbReference type="Proteomes" id="UP000317093">
    <property type="component" value="Chromosome"/>
</dbReference>
<dbReference type="KEGG" id="knv:Pan216_51490"/>
<evidence type="ECO:0000256" key="1">
    <source>
        <dbReference type="SAM" id="MobiDB-lite"/>
    </source>
</evidence>
<accession>A0A518BBB9</accession>
<feature type="region of interest" description="Disordered" evidence="1">
    <location>
        <begin position="1"/>
        <end position="28"/>
    </location>
</feature>
<dbReference type="EMBL" id="CP036279">
    <property type="protein sequence ID" value="QDU64260.1"/>
    <property type="molecule type" value="Genomic_DNA"/>
</dbReference>
<protein>
    <submittedName>
        <fullName evidence="2">Uncharacterized protein</fullName>
    </submittedName>
</protein>
<name>A0A518BBB9_9BACT</name>
<gene>
    <name evidence="2" type="ORF">Pan216_51490</name>
</gene>
<organism evidence="2 3">
    <name type="scientific">Kolteria novifilia</name>
    <dbReference type="NCBI Taxonomy" id="2527975"/>
    <lineage>
        <taxon>Bacteria</taxon>
        <taxon>Pseudomonadati</taxon>
        <taxon>Planctomycetota</taxon>
        <taxon>Planctomycetia</taxon>
        <taxon>Kolteriales</taxon>
        <taxon>Kolteriaceae</taxon>
        <taxon>Kolteria</taxon>
    </lineage>
</organism>
<proteinExistence type="predicted"/>